<comment type="catalytic activity">
    <reaction evidence="9">
        <text>2'-deoxyribonucleotide-(2'-deoxyribose 5'-phosphate)-2'-deoxyribonucleotide-DNA = a 3'-end 2'-deoxyribonucleotide-(2,3-dehydro-2,3-deoxyribose 5'-phosphate)-DNA + a 5'-end 5'-phospho-2'-deoxyribonucleoside-DNA + H(+)</text>
        <dbReference type="Rhea" id="RHEA:66592"/>
        <dbReference type="Rhea" id="RHEA-COMP:13180"/>
        <dbReference type="Rhea" id="RHEA-COMP:16897"/>
        <dbReference type="Rhea" id="RHEA-COMP:17067"/>
        <dbReference type="ChEBI" id="CHEBI:15378"/>
        <dbReference type="ChEBI" id="CHEBI:136412"/>
        <dbReference type="ChEBI" id="CHEBI:157695"/>
        <dbReference type="ChEBI" id="CHEBI:167181"/>
        <dbReference type="EC" id="4.2.99.18"/>
    </reaction>
</comment>
<dbReference type="Gene3D" id="1.10.1670.10">
    <property type="entry name" value="Helix-hairpin-Helix base-excision DNA repair enzymes (C-terminal)"/>
    <property type="match status" value="1"/>
</dbReference>
<evidence type="ECO:0000256" key="9">
    <source>
        <dbReference type="ARBA" id="ARBA00044632"/>
    </source>
</evidence>
<keyword evidence="8" id="KW-0326">Glycosidase</keyword>
<dbReference type="Pfam" id="PF07934">
    <property type="entry name" value="OGG_N"/>
    <property type="match status" value="1"/>
</dbReference>
<protein>
    <recommendedName>
        <fullName evidence="2">DNA-(apurinic or apyrimidinic site) lyase</fullName>
        <ecNumber evidence="2">4.2.99.18</ecNumber>
    </recommendedName>
</protein>
<evidence type="ECO:0000259" key="10">
    <source>
        <dbReference type="SMART" id="SM00478"/>
    </source>
</evidence>
<dbReference type="Pfam" id="PF00730">
    <property type="entry name" value="HhH-GPD"/>
    <property type="match status" value="1"/>
</dbReference>
<dbReference type="InterPro" id="IPR023170">
    <property type="entry name" value="HhH_base_excis_C"/>
</dbReference>
<dbReference type="EMBL" id="JADINF010000103">
    <property type="protein sequence ID" value="MBO8424167.1"/>
    <property type="molecule type" value="Genomic_DNA"/>
</dbReference>
<evidence type="ECO:0000256" key="2">
    <source>
        <dbReference type="ARBA" id="ARBA00012720"/>
    </source>
</evidence>
<evidence type="ECO:0000313" key="12">
    <source>
        <dbReference type="Proteomes" id="UP000727857"/>
    </source>
</evidence>
<dbReference type="EC" id="4.2.99.18" evidence="2"/>
<evidence type="ECO:0000256" key="8">
    <source>
        <dbReference type="ARBA" id="ARBA00023295"/>
    </source>
</evidence>
<dbReference type="Gene3D" id="1.10.340.30">
    <property type="entry name" value="Hypothetical protein, domain 2"/>
    <property type="match status" value="1"/>
</dbReference>
<dbReference type="SUPFAM" id="SSF48150">
    <property type="entry name" value="DNA-glycosylase"/>
    <property type="match status" value="1"/>
</dbReference>
<evidence type="ECO:0000256" key="5">
    <source>
        <dbReference type="ARBA" id="ARBA00023204"/>
    </source>
</evidence>
<evidence type="ECO:0000313" key="11">
    <source>
        <dbReference type="EMBL" id="MBO8424167.1"/>
    </source>
</evidence>
<evidence type="ECO:0000256" key="6">
    <source>
        <dbReference type="ARBA" id="ARBA00023239"/>
    </source>
</evidence>
<keyword evidence="3" id="KW-0227">DNA damage</keyword>
<dbReference type="GO" id="GO:0006284">
    <property type="term" value="P:base-excision repair"/>
    <property type="evidence" value="ECO:0007669"/>
    <property type="project" value="InterPro"/>
</dbReference>
<dbReference type="Proteomes" id="UP000727857">
    <property type="component" value="Unassembled WGS sequence"/>
</dbReference>
<feature type="domain" description="HhH-GPD" evidence="10">
    <location>
        <begin position="116"/>
        <end position="273"/>
    </location>
</feature>
<evidence type="ECO:0000256" key="1">
    <source>
        <dbReference type="ARBA" id="ARBA00010679"/>
    </source>
</evidence>
<dbReference type="InterPro" id="IPR052054">
    <property type="entry name" value="Oxidative_DNA_repair_enzyme"/>
</dbReference>
<gene>
    <name evidence="11" type="ORF">IAB16_04040</name>
</gene>
<dbReference type="InterPro" id="IPR003265">
    <property type="entry name" value="HhH-GPD_domain"/>
</dbReference>
<dbReference type="AlphaFoldDB" id="A0A940IDG1"/>
<comment type="caution">
    <text evidence="11">The sequence shown here is derived from an EMBL/GenBank/DDBJ whole genome shotgun (WGS) entry which is preliminary data.</text>
</comment>
<keyword evidence="4" id="KW-0378">Hydrolase</keyword>
<dbReference type="GO" id="GO:0003684">
    <property type="term" value="F:damaged DNA binding"/>
    <property type="evidence" value="ECO:0007669"/>
    <property type="project" value="InterPro"/>
</dbReference>
<dbReference type="PANTHER" id="PTHR10242:SF2">
    <property type="entry name" value="N-GLYCOSYLASE_DNA LYASE"/>
    <property type="match status" value="1"/>
</dbReference>
<keyword evidence="6" id="KW-0456">Lyase</keyword>
<dbReference type="InterPro" id="IPR012904">
    <property type="entry name" value="OGG_N"/>
</dbReference>
<name>A0A940IDG1_9FIRM</name>
<keyword evidence="7" id="KW-0511">Multifunctional enzyme</keyword>
<dbReference type="InterPro" id="IPR011257">
    <property type="entry name" value="DNA_glycosylase"/>
</dbReference>
<dbReference type="SUPFAM" id="SSF55945">
    <property type="entry name" value="TATA-box binding protein-like"/>
    <property type="match status" value="1"/>
</dbReference>
<evidence type="ECO:0000256" key="4">
    <source>
        <dbReference type="ARBA" id="ARBA00022801"/>
    </source>
</evidence>
<comment type="similarity">
    <text evidence="1">Belongs to the type-1 OGG1 family.</text>
</comment>
<dbReference type="SMART" id="SM00478">
    <property type="entry name" value="ENDO3c"/>
    <property type="match status" value="1"/>
</dbReference>
<dbReference type="CDD" id="cd00056">
    <property type="entry name" value="ENDO3c"/>
    <property type="match status" value="1"/>
</dbReference>
<reference evidence="11" key="1">
    <citation type="submission" date="2020-10" db="EMBL/GenBank/DDBJ databases">
        <authorList>
            <person name="Gilroy R."/>
        </authorList>
    </citation>
    <scope>NUCLEOTIDE SEQUENCE</scope>
    <source>
        <strain evidence="11">517</strain>
    </source>
</reference>
<reference evidence="11" key="2">
    <citation type="journal article" date="2021" name="PeerJ">
        <title>Extensive microbial diversity within the chicken gut microbiome revealed by metagenomics and culture.</title>
        <authorList>
            <person name="Gilroy R."/>
            <person name="Ravi A."/>
            <person name="Getino M."/>
            <person name="Pursley I."/>
            <person name="Horton D.L."/>
            <person name="Alikhan N.F."/>
            <person name="Baker D."/>
            <person name="Gharbi K."/>
            <person name="Hall N."/>
            <person name="Watson M."/>
            <person name="Adriaenssens E.M."/>
            <person name="Foster-Nyarko E."/>
            <person name="Jarju S."/>
            <person name="Secka A."/>
            <person name="Antonio M."/>
            <person name="Oren A."/>
            <person name="Chaudhuri R.R."/>
            <person name="La Ragione R."/>
            <person name="Hildebrand F."/>
            <person name="Pallen M.J."/>
        </authorList>
    </citation>
    <scope>NUCLEOTIDE SEQUENCE</scope>
    <source>
        <strain evidence="11">517</strain>
    </source>
</reference>
<dbReference type="PANTHER" id="PTHR10242">
    <property type="entry name" value="8-OXOGUANINE DNA GLYCOSYLASE"/>
    <property type="match status" value="1"/>
</dbReference>
<sequence length="279" mass="32033">MRYVIDGNKILIDDTSEFCPKHILECGQVFRYLNSSSGYKIFSKNLFCSLIYVDGYATIETVDTDYFVKYFDLNRDYGEIKRRLLGFPCMKEAIGYGYGVRILNQDPTEMIISFIISANNNIPRIQGIIERMCRTSGAPIGEEGFAFPTLEDLSRRDREYFTSIGAGYRADYLVKSVDALYHGFADDLEGLDTPSARKKLMQLTGVGRKVADCILLFGYHREDVFPVDTWIEKVYLRLFGESRATPARKADELAEYFGDLSGYAQQYLFYHARETYNIK</sequence>
<dbReference type="GO" id="GO:0140078">
    <property type="term" value="F:class I DNA-(apurinic or apyrimidinic site) endonuclease activity"/>
    <property type="evidence" value="ECO:0007669"/>
    <property type="project" value="UniProtKB-EC"/>
</dbReference>
<accession>A0A940IDG1</accession>
<keyword evidence="5" id="KW-0234">DNA repair</keyword>
<proteinExistence type="inferred from homology"/>
<dbReference type="Gene3D" id="3.30.310.260">
    <property type="match status" value="1"/>
</dbReference>
<evidence type="ECO:0000256" key="7">
    <source>
        <dbReference type="ARBA" id="ARBA00023268"/>
    </source>
</evidence>
<dbReference type="GO" id="GO:0006289">
    <property type="term" value="P:nucleotide-excision repair"/>
    <property type="evidence" value="ECO:0007669"/>
    <property type="project" value="InterPro"/>
</dbReference>
<organism evidence="11 12">
    <name type="scientific">Candidatus Stercoripulliclostridium pullicola</name>
    <dbReference type="NCBI Taxonomy" id="2840953"/>
    <lineage>
        <taxon>Bacteria</taxon>
        <taxon>Bacillati</taxon>
        <taxon>Bacillota</taxon>
        <taxon>Clostridia</taxon>
        <taxon>Eubacteriales</taxon>
        <taxon>Candidatus Stercoripulliclostridium</taxon>
    </lineage>
</organism>
<dbReference type="GO" id="GO:0008534">
    <property type="term" value="F:oxidized purine nucleobase lesion DNA N-glycosylase activity"/>
    <property type="evidence" value="ECO:0007669"/>
    <property type="project" value="InterPro"/>
</dbReference>
<evidence type="ECO:0000256" key="3">
    <source>
        <dbReference type="ARBA" id="ARBA00022763"/>
    </source>
</evidence>